<evidence type="ECO:0000256" key="1">
    <source>
        <dbReference type="SAM" id="Coils"/>
    </source>
</evidence>
<sequence length="149" mass="17231">MTKNRPSKIARRRAKLKRREAMKAVSQGKPVPAHTQLSRDDRLKAANKYRKATNNNVKLFRKDIQNLNEKAQEKVEALDKNVRDNNWANYDFLAQESLQLKNTENTVATLMRQVAQMSRELADLRAKVYDHDQKLQGQSQKSGSTHTQQ</sequence>
<proteinExistence type="predicted"/>
<dbReference type="AlphaFoldDB" id="A0A8H6NJ66"/>
<feature type="compositionally biased region" description="Basic residues" evidence="2">
    <location>
        <begin position="1"/>
        <end position="20"/>
    </location>
</feature>
<gene>
    <name evidence="3" type="ORF">CPLU01_04916</name>
</gene>
<dbReference type="Proteomes" id="UP000654918">
    <property type="component" value="Unassembled WGS sequence"/>
</dbReference>
<organism evidence="3 4">
    <name type="scientific">Colletotrichum plurivorum</name>
    <dbReference type="NCBI Taxonomy" id="2175906"/>
    <lineage>
        <taxon>Eukaryota</taxon>
        <taxon>Fungi</taxon>
        <taxon>Dikarya</taxon>
        <taxon>Ascomycota</taxon>
        <taxon>Pezizomycotina</taxon>
        <taxon>Sordariomycetes</taxon>
        <taxon>Hypocreomycetidae</taxon>
        <taxon>Glomerellales</taxon>
        <taxon>Glomerellaceae</taxon>
        <taxon>Colletotrichum</taxon>
        <taxon>Colletotrichum orchidearum species complex</taxon>
    </lineage>
</organism>
<protein>
    <submittedName>
        <fullName evidence="3">Uncharacterized protein</fullName>
    </submittedName>
</protein>
<reference evidence="3" key="1">
    <citation type="journal article" date="2020" name="Phytopathology">
        <title>Genome Sequence Resources of Colletotrichum truncatum, C. plurivorum, C. musicola, and C. sojae: Four Species Pathogenic to Soybean (Glycine max).</title>
        <authorList>
            <person name="Rogerio F."/>
            <person name="Boufleur T.R."/>
            <person name="Ciampi-Guillardi M."/>
            <person name="Sukno S.A."/>
            <person name="Thon M.R."/>
            <person name="Massola Junior N.S."/>
            <person name="Baroncelli R."/>
        </authorList>
    </citation>
    <scope>NUCLEOTIDE SEQUENCE</scope>
    <source>
        <strain evidence="3">LFN00145</strain>
    </source>
</reference>
<keyword evidence="1" id="KW-0175">Coiled coil</keyword>
<evidence type="ECO:0000313" key="4">
    <source>
        <dbReference type="Proteomes" id="UP000654918"/>
    </source>
</evidence>
<feature type="coiled-coil region" evidence="1">
    <location>
        <begin position="50"/>
        <end position="127"/>
    </location>
</feature>
<keyword evidence="4" id="KW-1185">Reference proteome</keyword>
<evidence type="ECO:0000256" key="2">
    <source>
        <dbReference type="SAM" id="MobiDB-lite"/>
    </source>
</evidence>
<feature type="region of interest" description="Disordered" evidence="2">
    <location>
        <begin position="1"/>
        <end position="38"/>
    </location>
</feature>
<evidence type="ECO:0000313" key="3">
    <source>
        <dbReference type="EMBL" id="KAF6834451.1"/>
    </source>
</evidence>
<accession>A0A8H6NJ66</accession>
<name>A0A8H6NJ66_9PEZI</name>
<dbReference type="EMBL" id="WIGO01000048">
    <property type="protein sequence ID" value="KAF6834451.1"/>
    <property type="molecule type" value="Genomic_DNA"/>
</dbReference>
<comment type="caution">
    <text evidence="3">The sequence shown here is derived from an EMBL/GenBank/DDBJ whole genome shotgun (WGS) entry which is preliminary data.</text>
</comment>